<feature type="transmembrane region" description="Helical" evidence="1">
    <location>
        <begin position="51"/>
        <end position="69"/>
    </location>
</feature>
<evidence type="ECO:0000256" key="1">
    <source>
        <dbReference type="SAM" id="Phobius"/>
    </source>
</evidence>
<keyword evidence="1" id="KW-1133">Transmembrane helix</keyword>
<dbReference type="EMBL" id="JBHLVO010000027">
    <property type="protein sequence ID" value="MFC0273945.1"/>
    <property type="molecule type" value="Genomic_DNA"/>
</dbReference>
<reference evidence="2 3" key="1">
    <citation type="submission" date="2024-09" db="EMBL/GenBank/DDBJ databases">
        <authorList>
            <person name="Sun Q."/>
            <person name="Mori K."/>
        </authorList>
    </citation>
    <scope>NUCLEOTIDE SEQUENCE [LARGE SCALE GENOMIC DNA]</scope>
    <source>
        <strain evidence="2 3">CCM 7228</strain>
    </source>
</reference>
<dbReference type="Proteomes" id="UP001589854">
    <property type="component" value="Unassembled WGS sequence"/>
</dbReference>
<keyword evidence="1" id="KW-0472">Membrane</keyword>
<keyword evidence="3" id="KW-1185">Reference proteome</keyword>
<evidence type="ECO:0000313" key="3">
    <source>
        <dbReference type="Proteomes" id="UP001589854"/>
    </source>
</evidence>
<sequence>MYKTGKSKRVVGGNLFHPMTLFYTYLGRTPITVLGPVYAEEVVNAGASGYGIIQAIWFVGIALGAFYIGNKKTNKLWITLSLGFGIQGFAQLAFGLSNHIVFSALCYQDYTNSSYTHG</sequence>
<feature type="transmembrane region" description="Helical" evidence="1">
    <location>
        <begin position="21"/>
        <end position="39"/>
    </location>
</feature>
<comment type="caution">
    <text evidence="2">The sequence shown here is derived from an EMBL/GenBank/DDBJ whole genome shotgun (WGS) entry which is preliminary data.</text>
</comment>
<keyword evidence="1" id="KW-0812">Transmembrane</keyword>
<feature type="transmembrane region" description="Helical" evidence="1">
    <location>
        <begin position="76"/>
        <end position="96"/>
    </location>
</feature>
<accession>A0ABV6GJS8</accession>
<evidence type="ECO:0000313" key="2">
    <source>
        <dbReference type="EMBL" id="MFC0273945.1"/>
    </source>
</evidence>
<proteinExistence type="predicted"/>
<organism evidence="2 3">
    <name type="scientific">Metabacillus herbersteinensis</name>
    <dbReference type="NCBI Taxonomy" id="283816"/>
    <lineage>
        <taxon>Bacteria</taxon>
        <taxon>Bacillati</taxon>
        <taxon>Bacillota</taxon>
        <taxon>Bacilli</taxon>
        <taxon>Bacillales</taxon>
        <taxon>Bacillaceae</taxon>
        <taxon>Metabacillus</taxon>
    </lineage>
</organism>
<gene>
    <name evidence="2" type="ORF">ACFFIX_21415</name>
</gene>
<name>A0ABV6GJS8_9BACI</name>
<evidence type="ECO:0008006" key="4">
    <source>
        <dbReference type="Google" id="ProtNLM"/>
    </source>
</evidence>
<protein>
    <recommendedName>
        <fullName evidence="4">MFS transporter</fullName>
    </recommendedName>
</protein>
<dbReference type="RefSeq" id="WP_378937726.1">
    <property type="nucleotide sequence ID" value="NZ_JBHLVO010000027.1"/>
</dbReference>